<dbReference type="AlphaFoldDB" id="A0A1Q2YFG4"/>
<proteinExistence type="predicted"/>
<protein>
    <submittedName>
        <fullName evidence="1">Uncharacterized protein</fullName>
    </submittedName>
</protein>
<dbReference type="Proteomes" id="UP000186136">
    <property type="component" value="Unassembled WGS sequence"/>
</dbReference>
<dbReference type="OrthoDB" id="3364175at2759"/>
<accession>A0A1Q2YFG4</accession>
<evidence type="ECO:0000313" key="2">
    <source>
        <dbReference type="Proteomes" id="UP000186136"/>
    </source>
</evidence>
<evidence type="ECO:0000313" key="1">
    <source>
        <dbReference type="EMBL" id="GAV28221.1"/>
    </source>
</evidence>
<keyword evidence="2" id="KW-1185">Reference proteome</keyword>
<sequence>MFPESDPSNLEHIKSIAKALFVKLPKYAPGELLGEIIENSCDGNDEYDENQEENGANFAEIGEEEQEGIVNQAQYDNPSEAQIGLGGADRLFNALLKVGKVDSANKLKFLESMVISGHQLPSSTMRNFSNNITILLRYFKLNGTPNTFDTISSTSLDSQVQALFREQEDISYLKAEDSQDCSSKNNVSLLPTEHDFFDFINFLNTGNDPESYFSDQLLLDWKKLFGTSGSSAKGHCDHQF</sequence>
<gene>
    <name evidence="1" type="ORF">PMKS-001691</name>
</gene>
<dbReference type="EMBL" id="BDGI01000061">
    <property type="protein sequence ID" value="GAV28221.1"/>
    <property type="molecule type" value="Genomic_DNA"/>
</dbReference>
<name>A0A1Q2YFG4_9ASCO</name>
<comment type="caution">
    <text evidence="1">The sequence shown here is derived from an EMBL/GenBank/DDBJ whole genome shotgun (WGS) entry which is preliminary data.</text>
</comment>
<reference evidence="1 2" key="1">
    <citation type="submission" date="2016-08" db="EMBL/GenBank/DDBJ databases">
        <title>Whole genome shotgun sequence of Pichia membranifaciens KS47-1.</title>
        <authorList>
            <person name="Konishi M."/>
            <person name="Ishida M."/>
            <person name="Arakawa T."/>
            <person name="Kato Y."/>
            <person name="Horiuchi J."/>
        </authorList>
    </citation>
    <scope>NUCLEOTIDE SEQUENCE [LARGE SCALE GENOMIC DNA]</scope>
    <source>
        <strain evidence="1 2">KS47-1</strain>
    </source>
</reference>
<organism evidence="1 2">
    <name type="scientific">Pichia membranifaciens</name>
    <dbReference type="NCBI Taxonomy" id="4926"/>
    <lineage>
        <taxon>Eukaryota</taxon>
        <taxon>Fungi</taxon>
        <taxon>Dikarya</taxon>
        <taxon>Ascomycota</taxon>
        <taxon>Saccharomycotina</taxon>
        <taxon>Pichiomycetes</taxon>
        <taxon>Pichiales</taxon>
        <taxon>Pichiaceae</taxon>
        <taxon>Pichia</taxon>
    </lineage>
</organism>